<gene>
    <name evidence="2" type="ORF">FM111_12350</name>
</gene>
<proteinExistence type="predicted"/>
<feature type="transmembrane region" description="Helical" evidence="1">
    <location>
        <begin position="51"/>
        <end position="71"/>
    </location>
</feature>
<sequence>MLTYCFFAYGAALFWWREDENSGALALAGAGFWLLRAILQPVLFSARHRLSVVLTIAFLVGAALHAAAVLVHP</sequence>
<keyword evidence="1" id="KW-0472">Membrane</keyword>
<organism evidence="2 3">
    <name type="scientific">Brevundimonas diminuta 3F5N</name>
    <dbReference type="NCBI Taxonomy" id="1255603"/>
    <lineage>
        <taxon>Bacteria</taxon>
        <taxon>Pseudomonadati</taxon>
        <taxon>Pseudomonadota</taxon>
        <taxon>Alphaproteobacteria</taxon>
        <taxon>Caulobacterales</taxon>
        <taxon>Caulobacteraceae</taxon>
        <taxon>Brevundimonas</taxon>
    </lineage>
</organism>
<accession>A0A1R4GFP7</accession>
<evidence type="ECO:0000313" key="3">
    <source>
        <dbReference type="Proteomes" id="UP000195766"/>
    </source>
</evidence>
<protein>
    <submittedName>
        <fullName evidence="2">Uncharacterized protein</fullName>
    </submittedName>
</protein>
<dbReference type="AlphaFoldDB" id="A0A1R4GFP7"/>
<dbReference type="EMBL" id="FUIE01000065">
    <property type="protein sequence ID" value="SJM66910.1"/>
    <property type="molecule type" value="Genomic_DNA"/>
</dbReference>
<dbReference type="Proteomes" id="UP000195766">
    <property type="component" value="Unassembled WGS sequence"/>
</dbReference>
<feature type="transmembrane region" description="Helical" evidence="1">
    <location>
        <begin position="22"/>
        <end position="39"/>
    </location>
</feature>
<evidence type="ECO:0000256" key="1">
    <source>
        <dbReference type="SAM" id="Phobius"/>
    </source>
</evidence>
<reference evidence="2 3" key="1">
    <citation type="submission" date="2017-02" db="EMBL/GenBank/DDBJ databases">
        <authorList>
            <person name="Peterson S.W."/>
        </authorList>
    </citation>
    <scope>NUCLEOTIDE SEQUENCE [LARGE SCALE GENOMIC DNA]</scope>
    <source>
        <strain evidence="2 3">3F5N</strain>
    </source>
</reference>
<keyword evidence="1" id="KW-1133">Transmembrane helix</keyword>
<evidence type="ECO:0000313" key="2">
    <source>
        <dbReference type="EMBL" id="SJM66910.1"/>
    </source>
</evidence>
<keyword evidence="1" id="KW-0812">Transmembrane</keyword>
<name>A0A1R4GFP7_BREDI</name>